<comment type="caution">
    <text evidence="3">The sequence shown here is derived from an EMBL/GenBank/DDBJ whole genome shotgun (WGS) entry which is preliminary data.</text>
</comment>
<feature type="transmembrane region" description="Helical" evidence="2">
    <location>
        <begin position="392"/>
        <end position="413"/>
    </location>
</feature>
<sequence>MTGFARLLRAEWTKFRTVRGWVLGLSAAAAATVLLGVLSATGTHTSCGGPSDVCPAVPKGPGGEAVDDKFFFVHRELAGNGEITARVTALTGRIRVPDADPGVRRVVPGVVPWAKAGIMVKDGTRQGSAYAALMVTGKHGVRMQHDFTHDTAGSPGGASRDAPRWLRLVRSGDTLTGHESADGRRWTRVGTARLDGLPATVRVGLFVTSPGDLRVTRGDLGGTVAAVRFTEATGVFDRVGVRAATPGGAVSGAAGTWRHDDVGATLEPDGAAHHPGGATESGGGFTVTGTGDIAPRLDGRTVEDTLTGVPTGLIVVIVVAAGFVTAEYRRGLIRTTLAAGPRRGRALAAKAAVIAGAAFAAGLGAGAVVPIGTRILRSNGNHVLPVTMFTEVRVVVGAAALLAVGAVLALALGSLFRRGAMAVTAAIALTVLPHVVATASVLPADAADWVLRLTPAAGFAVLQSVPEYPQVIGHYTPQGGYYPLEPWAGFAVFCGYAALALGLAAVLLRRRDA</sequence>
<evidence type="ECO:0000256" key="1">
    <source>
        <dbReference type="SAM" id="MobiDB-lite"/>
    </source>
</evidence>
<dbReference type="Proteomes" id="UP000614047">
    <property type="component" value="Unassembled WGS sequence"/>
</dbReference>
<evidence type="ECO:0000313" key="3">
    <source>
        <dbReference type="EMBL" id="MBG6093334.1"/>
    </source>
</evidence>
<feature type="transmembrane region" description="Helical" evidence="2">
    <location>
        <begin position="306"/>
        <end position="326"/>
    </location>
</feature>
<feature type="transmembrane region" description="Helical" evidence="2">
    <location>
        <begin position="347"/>
        <end position="372"/>
    </location>
</feature>
<dbReference type="Gene3D" id="2.60.120.200">
    <property type="match status" value="1"/>
</dbReference>
<reference evidence="3" key="1">
    <citation type="submission" date="2020-11" db="EMBL/GenBank/DDBJ databases">
        <title>Sequencing the genomes of 1000 actinobacteria strains.</title>
        <authorList>
            <person name="Klenk H.-P."/>
        </authorList>
    </citation>
    <scope>NUCLEOTIDE SEQUENCE</scope>
    <source>
        <strain evidence="3">DSM 43175</strain>
    </source>
</reference>
<keyword evidence="2" id="KW-1133">Transmembrane helix</keyword>
<dbReference type="EMBL" id="JADOUA010000001">
    <property type="protein sequence ID" value="MBG6093334.1"/>
    <property type="molecule type" value="Genomic_DNA"/>
</dbReference>
<proteinExistence type="predicted"/>
<feature type="transmembrane region" description="Helical" evidence="2">
    <location>
        <begin position="487"/>
        <end position="508"/>
    </location>
</feature>
<keyword evidence="2" id="KW-0812">Transmembrane</keyword>
<feature type="region of interest" description="Disordered" evidence="1">
    <location>
        <begin position="264"/>
        <end position="290"/>
    </location>
</feature>
<dbReference type="AlphaFoldDB" id="A0A931GUM9"/>
<feature type="transmembrane region" description="Helical" evidence="2">
    <location>
        <begin position="420"/>
        <end position="442"/>
    </location>
</feature>
<keyword evidence="2" id="KW-0472">Membrane</keyword>
<evidence type="ECO:0000256" key="2">
    <source>
        <dbReference type="SAM" id="Phobius"/>
    </source>
</evidence>
<organism evidence="3 4">
    <name type="scientific">Actinomadura viridis</name>
    <dbReference type="NCBI Taxonomy" id="58110"/>
    <lineage>
        <taxon>Bacteria</taxon>
        <taxon>Bacillati</taxon>
        <taxon>Actinomycetota</taxon>
        <taxon>Actinomycetes</taxon>
        <taxon>Streptosporangiales</taxon>
        <taxon>Thermomonosporaceae</taxon>
        <taxon>Actinomadura</taxon>
    </lineage>
</organism>
<evidence type="ECO:0000313" key="4">
    <source>
        <dbReference type="Proteomes" id="UP000614047"/>
    </source>
</evidence>
<protein>
    <submittedName>
        <fullName evidence="3">ABC-type transport system involved in multi-copper enzyme maturation permease subunit</fullName>
    </submittedName>
</protein>
<accession>A0A931GUM9</accession>
<gene>
    <name evidence="3" type="ORF">IW256_007447</name>
</gene>
<keyword evidence="4" id="KW-1185">Reference proteome</keyword>
<dbReference type="RefSeq" id="WP_197015407.1">
    <property type="nucleotide sequence ID" value="NZ_BAABES010000015.1"/>
</dbReference>
<name>A0A931GUM9_9ACTN</name>